<name>A0A7G9YG54_9EURY</name>
<dbReference type="EMBL" id="MT631236">
    <property type="protein sequence ID" value="QNO46988.1"/>
    <property type="molecule type" value="Genomic_DNA"/>
</dbReference>
<accession>A0A7G9YG54</accession>
<dbReference type="AlphaFoldDB" id="A0A7G9YG54"/>
<reference evidence="1" key="1">
    <citation type="submission" date="2020-06" db="EMBL/GenBank/DDBJ databases">
        <title>Unique genomic features of the anaerobic methanotrophic archaea.</title>
        <authorList>
            <person name="Chadwick G.L."/>
            <person name="Skennerton C.T."/>
            <person name="Laso-Perez R."/>
            <person name="Leu A.O."/>
            <person name="Speth D.R."/>
            <person name="Yu H."/>
            <person name="Morgan-Lang C."/>
            <person name="Hatzenpichler R."/>
            <person name="Goudeau D."/>
            <person name="Malmstrom R."/>
            <person name="Brazelton W.J."/>
            <person name="Woyke T."/>
            <person name="Hallam S.J."/>
            <person name="Tyson G.W."/>
            <person name="Wegener G."/>
            <person name="Boetius A."/>
            <person name="Orphan V."/>
        </authorList>
    </citation>
    <scope>NUCLEOTIDE SEQUENCE</scope>
</reference>
<sequence length="57" mass="5912">MGPGYALTISNNSNMTANNGIANLNGGNLTIISGRDHVIVAATFADGAEWTILDTYV</sequence>
<protein>
    <submittedName>
        <fullName evidence="1">Uncharacterized protein</fullName>
    </submittedName>
</protein>
<proteinExistence type="predicted"/>
<evidence type="ECO:0000313" key="1">
    <source>
        <dbReference type="EMBL" id="QNO46988.1"/>
    </source>
</evidence>
<organism evidence="1">
    <name type="scientific">Candidatus Methanogaster sp. ANME-2c ERB4</name>
    <dbReference type="NCBI Taxonomy" id="2759911"/>
    <lineage>
        <taxon>Archaea</taxon>
        <taxon>Methanobacteriati</taxon>
        <taxon>Methanobacteriota</taxon>
        <taxon>Stenosarchaea group</taxon>
        <taxon>Methanomicrobia</taxon>
        <taxon>Methanosarcinales</taxon>
        <taxon>ANME-2 cluster</taxon>
        <taxon>Candidatus Methanogasteraceae</taxon>
        <taxon>Candidatus Methanogaster</taxon>
    </lineage>
</organism>
<gene>
    <name evidence="1" type="ORF">CLAIAILK_00050</name>
</gene>